<organism evidence="3 4">
    <name type="scientific">Aphanomyces euteiches</name>
    <dbReference type="NCBI Taxonomy" id="100861"/>
    <lineage>
        <taxon>Eukaryota</taxon>
        <taxon>Sar</taxon>
        <taxon>Stramenopiles</taxon>
        <taxon>Oomycota</taxon>
        <taxon>Saprolegniomycetes</taxon>
        <taxon>Saprolegniales</taxon>
        <taxon>Verrucalvaceae</taxon>
        <taxon>Aphanomyces</taxon>
    </lineage>
</organism>
<dbReference type="EMBL" id="VJMJ01000254">
    <property type="protein sequence ID" value="KAF0724935.1"/>
    <property type="molecule type" value="Genomic_DNA"/>
</dbReference>
<keyword evidence="4" id="KW-1185">Reference proteome</keyword>
<dbReference type="InterPro" id="IPR001910">
    <property type="entry name" value="Inosine/uridine_hydrolase_dom"/>
</dbReference>
<dbReference type="InterPro" id="IPR036452">
    <property type="entry name" value="Ribo_hydro-like"/>
</dbReference>
<evidence type="ECO:0000313" key="3">
    <source>
        <dbReference type="EMBL" id="KAF0724935.1"/>
    </source>
</evidence>
<comment type="caution">
    <text evidence="3">The sequence shown here is derived from an EMBL/GenBank/DDBJ whole genome shotgun (WGS) entry which is preliminary data.</text>
</comment>
<dbReference type="PANTHER" id="PTHR46190:SF1">
    <property type="entry name" value="SI:CH211-201H21.5"/>
    <property type="match status" value="1"/>
</dbReference>
<dbReference type="PANTHER" id="PTHR46190">
    <property type="entry name" value="SI:CH211-201H21.5-RELATED"/>
    <property type="match status" value="1"/>
</dbReference>
<protein>
    <recommendedName>
        <fullName evidence="2">Inosine/uridine-preferring nucleoside hydrolase domain-containing protein</fullName>
    </recommendedName>
</protein>
<gene>
    <name evidence="3" type="ORF">Ae201684_016495</name>
</gene>
<evidence type="ECO:0000259" key="2">
    <source>
        <dbReference type="Pfam" id="PF01156"/>
    </source>
</evidence>
<reference evidence="3 4" key="1">
    <citation type="submission" date="2019-07" db="EMBL/GenBank/DDBJ databases">
        <title>Genomics analysis of Aphanomyces spp. identifies a new class of oomycete effector associated with host adaptation.</title>
        <authorList>
            <person name="Gaulin E."/>
        </authorList>
    </citation>
    <scope>NUCLEOTIDE SEQUENCE [LARGE SCALE GENOMIC DNA]</scope>
    <source>
        <strain evidence="3 4">ATCC 201684</strain>
    </source>
</reference>
<evidence type="ECO:0000313" key="4">
    <source>
        <dbReference type="Proteomes" id="UP000481153"/>
    </source>
</evidence>
<dbReference type="VEuPathDB" id="FungiDB:AeMF1_003160"/>
<comment type="similarity">
    <text evidence="1">Belongs to the IUNH family.</text>
</comment>
<dbReference type="InterPro" id="IPR052775">
    <property type="entry name" value="IUN_hydrolase"/>
</dbReference>
<proteinExistence type="inferred from homology"/>
<dbReference type="GO" id="GO:0016799">
    <property type="term" value="F:hydrolase activity, hydrolyzing N-glycosyl compounds"/>
    <property type="evidence" value="ECO:0007669"/>
    <property type="project" value="InterPro"/>
</dbReference>
<dbReference type="Proteomes" id="UP000481153">
    <property type="component" value="Unassembled WGS sequence"/>
</dbReference>
<accession>A0A6G0WCB8</accession>
<dbReference type="Pfam" id="PF01156">
    <property type="entry name" value="IU_nuc_hydro"/>
    <property type="match status" value="1"/>
</dbReference>
<name>A0A6G0WCB8_9STRA</name>
<dbReference type="SUPFAM" id="SSF53590">
    <property type="entry name" value="Nucleoside hydrolase"/>
    <property type="match status" value="1"/>
</dbReference>
<dbReference type="AlphaFoldDB" id="A0A6G0WCB8"/>
<dbReference type="Gene3D" id="3.90.245.10">
    <property type="entry name" value="Ribonucleoside hydrolase-like"/>
    <property type="match status" value="1"/>
</dbReference>
<feature type="domain" description="Inosine/uridine-preferring nucleoside hydrolase" evidence="2">
    <location>
        <begin position="3"/>
        <end position="297"/>
    </location>
</feature>
<sequence>MKVVIDTDGGLDDALAILMAVNMLPPKTVVAITTVFGNVHVHQATHNVSKVLEVSADPSIPVYPGASGPLISSLAIDAWDGHGPDGLGGAAGIINNNLGPQPNEAVPALVKYASMYPGELVIITIGPATNLALAAKSDPLFASNIARVLHMGCTIRGEGNTTPHAEFNTACDPEACQSMLDMFAGKLTVVGWECTVEHGLSWEIYHDLVSAETRTAAFVRQICSAYESHAPHVPFILCDAYTVMLLVEPQYVLETKLATCKVNLEDGPMRGACEWTPEDKLDRAIQVVWRMDTARFVHVLRRLVDEKCIS</sequence>
<evidence type="ECO:0000256" key="1">
    <source>
        <dbReference type="ARBA" id="ARBA00009176"/>
    </source>
</evidence>